<gene>
    <name evidence="2" type="ORF">HMPREF3185_00228</name>
</gene>
<evidence type="ECO:0000313" key="3">
    <source>
        <dbReference type="Proteomes" id="UP000070224"/>
    </source>
</evidence>
<comment type="caution">
    <text evidence="2">The sequence shown here is derived from an EMBL/GenBank/DDBJ whole genome shotgun (WGS) entry which is preliminary data.</text>
</comment>
<keyword evidence="3" id="KW-1185">Reference proteome</keyword>
<organism evidence="2 3">
    <name type="scientific">Porphyromonas somerae</name>
    <dbReference type="NCBI Taxonomy" id="322095"/>
    <lineage>
        <taxon>Bacteria</taxon>
        <taxon>Pseudomonadati</taxon>
        <taxon>Bacteroidota</taxon>
        <taxon>Bacteroidia</taxon>
        <taxon>Bacteroidales</taxon>
        <taxon>Porphyromonadaceae</taxon>
        <taxon>Porphyromonas</taxon>
    </lineage>
</organism>
<dbReference type="EMBL" id="LSDK01000017">
    <property type="protein sequence ID" value="KXB78235.1"/>
    <property type="molecule type" value="Genomic_DNA"/>
</dbReference>
<evidence type="ECO:0000313" key="2">
    <source>
        <dbReference type="EMBL" id="KXB78235.1"/>
    </source>
</evidence>
<dbReference type="PATRIC" id="fig|322095.3.peg.227"/>
<accession>A0A134BE77</accession>
<dbReference type="STRING" id="322095.HMPREF3185_00228"/>
<dbReference type="Proteomes" id="UP000070224">
    <property type="component" value="Unassembled WGS sequence"/>
</dbReference>
<name>A0A134BE77_9PORP</name>
<dbReference type="AlphaFoldDB" id="A0A134BE77"/>
<sequence>MHPILLLVCIPSSASPHATAPLRPAVLPAERANFDSKDAPFLDPSRADGSYTRRDRSPASHHNKLSKL</sequence>
<evidence type="ECO:0000256" key="1">
    <source>
        <dbReference type="SAM" id="MobiDB-lite"/>
    </source>
</evidence>
<reference evidence="3" key="1">
    <citation type="submission" date="2016-01" db="EMBL/GenBank/DDBJ databases">
        <authorList>
            <person name="Mitreva M."/>
            <person name="Pepin K.H."/>
            <person name="Mihindukulasuriya K.A."/>
            <person name="Fulton R."/>
            <person name="Fronick C."/>
            <person name="O'Laughlin M."/>
            <person name="Miner T."/>
            <person name="Herter B."/>
            <person name="Rosa B.A."/>
            <person name="Cordes M."/>
            <person name="Tomlinson C."/>
            <person name="Wollam A."/>
            <person name="Palsikar V.B."/>
            <person name="Mardis E.R."/>
            <person name="Wilson R.K."/>
        </authorList>
    </citation>
    <scope>NUCLEOTIDE SEQUENCE [LARGE SCALE GENOMIC DNA]</scope>
    <source>
        <strain evidence="3">KA00683</strain>
    </source>
</reference>
<proteinExistence type="predicted"/>
<feature type="compositionally biased region" description="Basic residues" evidence="1">
    <location>
        <begin position="59"/>
        <end position="68"/>
    </location>
</feature>
<feature type="region of interest" description="Disordered" evidence="1">
    <location>
        <begin position="33"/>
        <end position="68"/>
    </location>
</feature>
<protein>
    <submittedName>
        <fullName evidence="2">Uncharacterized protein</fullName>
    </submittedName>
</protein>